<gene>
    <name evidence="1" type="ORF">PA6_038_00430</name>
</gene>
<sequence>MKIYVVSNGGQATADQLVKQLSRITLQHGKASPVIVVDDRYNLDQVLMDDAPVANTSYHLDDFLHDKGSIADGVMMVDANQIATKLRALTAEWVLFEFGQNDQATCLDFVRKLARYNYMTPTLRTKSVVFSVPSMYLAFFARTLNESFNSLPSSPIAVAQSGQVGMLLLSTKIERVFVSLPLLSAPLIRLNRLMMFIYRRFMSA</sequence>
<dbReference type="AlphaFoldDB" id="U2Z9S1"/>
<dbReference type="OrthoDB" id="7010502at2"/>
<keyword evidence="2" id="KW-1185">Reference proteome</keyword>
<evidence type="ECO:0000313" key="2">
    <source>
        <dbReference type="Proteomes" id="UP000016560"/>
    </source>
</evidence>
<reference evidence="1" key="1">
    <citation type="submission" date="2024-09" db="EMBL/GenBank/DDBJ databases">
        <title>Whole genome shotgun sequence of Pseudomonas alcaligenes NBRC 14159.</title>
        <authorList>
            <person name="Yoshida I."/>
            <person name="Hosoyama A."/>
            <person name="Tsuchikane K."/>
            <person name="Noguchi M."/>
            <person name="Hirakata S."/>
            <person name="Ando Y."/>
            <person name="Ohji S."/>
            <person name="Yamazoe A."/>
            <person name="Yamazaki S."/>
            <person name="Fujita N."/>
        </authorList>
    </citation>
    <scope>NUCLEOTIDE SEQUENCE</scope>
    <source>
        <strain evidence="1">NBRC 14159</strain>
    </source>
</reference>
<dbReference type="Proteomes" id="UP000016560">
    <property type="component" value="Unassembled WGS sequence"/>
</dbReference>
<dbReference type="EMBL" id="BATI01000038">
    <property type="protein sequence ID" value="GAD64471.1"/>
    <property type="molecule type" value="Genomic_DNA"/>
</dbReference>
<evidence type="ECO:0000313" key="1">
    <source>
        <dbReference type="EMBL" id="GAD64471.1"/>
    </source>
</evidence>
<protein>
    <submittedName>
        <fullName evidence="1">Uncharacterized protein</fullName>
    </submittedName>
</protein>
<dbReference type="RefSeq" id="WP_021702552.1">
    <property type="nucleotide sequence ID" value="NZ_BATI01000038.1"/>
</dbReference>
<proteinExistence type="predicted"/>
<name>U2Z9S1_AQUA1</name>
<organism evidence="1 2">
    <name type="scientific">Aquipseudomonas alcaligenes (strain ATCC 14909 / DSM 50342 / CCUG 1425 / JCM 20561 / NBRC 14159 / NCIMB 9945 / NCTC 10367 / 1577)</name>
    <name type="common">Pseudomonas alcaligenes</name>
    <dbReference type="NCBI Taxonomy" id="1215092"/>
    <lineage>
        <taxon>Bacteria</taxon>
        <taxon>Pseudomonadati</taxon>
        <taxon>Pseudomonadota</taxon>
        <taxon>Gammaproteobacteria</taxon>
        <taxon>Pseudomonadales</taxon>
        <taxon>Pseudomonadaceae</taxon>
        <taxon>Aquipseudomonas</taxon>
    </lineage>
</organism>
<comment type="caution">
    <text evidence="1">The sequence shown here is derived from an EMBL/GenBank/DDBJ whole genome shotgun (WGS) entry which is preliminary data.</text>
</comment>
<accession>U2Z9S1</accession>